<evidence type="ECO:0000313" key="2">
    <source>
        <dbReference type="Proteomes" id="UP000070589"/>
    </source>
</evidence>
<protein>
    <submittedName>
        <fullName evidence="1">Uncharacterized protein</fullName>
    </submittedName>
</protein>
<gene>
    <name evidence="1" type="ORF">AKJ62_03295</name>
</gene>
<keyword evidence="2" id="KW-1185">Reference proteome</keyword>
<dbReference type="AlphaFoldDB" id="A0A133U593"/>
<name>A0A133U593_9EURY</name>
<dbReference type="Proteomes" id="UP000070589">
    <property type="component" value="Unassembled WGS sequence"/>
</dbReference>
<accession>A0A133U593</accession>
<proteinExistence type="predicted"/>
<dbReference type="EMBL" id="LHXL01000041">
    <property type="protein sequence ID" value="KXA89354.1"/>
    <property type="molecule type" value="Genomic_DNA"/>
</dbReference>
<organism evidence="1 2">
    <name type="scientific">candidate division MSBL1 archaeon SCGC-AAA259D14</name>
    <dbReference type="NCBI Taxonomy" id="1698261"/>
    <lineage>
        <taxon>Archaea</taxon>
        <taxon>Methanobacteriati</taxon>
        <taxon>Methanobacteriota</taxon>
        <taxon>candidate division MSBL1</taxon>
    </lineage>
</organism>
<comment type="caution">
    <text evidence="1">The sequence shown here is derived from an EMBL/GenBank/DDBJ whole genome shotgun (WGS) entry which is preliminary data.</text>
</comment>
<evidence type="ECO:0000313" key="1">
    <source>
        <dbReference type="EMBL" id="KXA89354.1"/>
    </source>
</evidence>
<sequence>MKCKFEDQKTCSFDELPDDAGWCQACAILELASTQKTANEINRLKVLYELRETFLETLPYQRPDITDSIKNRLIEETEKFQDGKTSTLEKEELAAKIQRS</sequence>
<reference evidence="1 2" key="1">
    <citation type="journal article" date="2016" name="Sci. Rep.">
        <title>Metabolic traits of an uncultured archaeal lineage -MSBL1- from brine pools of the Red Sea.</title>
        <authorList>
            <person name="Mwirichia R."/>
            <person name="Alam I."/>
            <person name="Rashid M."/>
            <person name="Vinu M."/>
            <person name="Ba-Alawi W."/>
            <person name="Anthony Kamau A."/>
            <person name="Kamanda Ngugi D."/>
            <person name="Goker M."/>
            <person name="Klenk H.P."/>
            <person name="Bajic V."/>
            <person name="Stingl U."/>
        </authorList>
    </citation>
    <scope>NUCLEOTIDE SEQUENCE [LARGE SCALE GENOMIC DNA]</scope>
    <source>
        <strain evidence="1">SCGC-AAA259D14</strain>
    </source>
</reference>